<keyword evidence="3" id="KW-1185">Reference proteome</keyword>
<proteinExistence type="predicted"/>
<evidence type="ECO:0000313" key="2">
    <source>
        <dbReference type="EMBL" id="KYP75659.1"/>
    </source>
</evidence>
<organism evidence="2 3">
    <name type="scientific">Cajanus cajan</name>
    <name type="common">Pigeon pea</name>
    <name type="synonym">Cajanus indicus</name>
    <dbReference type="NCBI Taxonomy" id="3821"/>
    <lineage>
        <taxon>Eukaryota</taxon>
        <taxon>Viridiplantae</taxon>
        <taxon>Streptophyta</taxon>
        <taxon>Embryophyta</taxon>
        <taxon>Tracheophyta</taxon>
        <taxon>Spermatophyta</taxon>
        <taxon>Magnoliopsida</taxon>
        <taxon>eudicotyledons</taxon>
        <taxon>Gunneridae</taxon>
        <taxon>Pentapetalae</taxon>
        <taxon>rosids</taxon>
        <taxon>fabids</taxon>
        <taxon>Fabales</taxon>
        <taxon>Fabaceae</taxon>
        <taxon>Papilionoideae</taxon>
        <taxon>50 kb inversion clade</taxon>
        <taxon>NPAAA clade</taxon>
        <taxon>indigoferoid/millettioid clade</taxon>
        <taxon>Phaseoleae</taxon>
        <taxon>Cajanus</taxon>
    </lineage>
</organism>
<dbReference type="PANTHER" id="PTHR33199:SF2">
    <property type="entry name" value="OS02G0475300 PROTEIN"/>
    <property type="match status" value="1"/>
</dbReference>
<dbReference type="GO" id="GO:2000031">
    <property type="term" value="P:regulation of salicylic acid mediated signaling pathway"/>
    <property type="evidence" value="ECO:0007669"/>
    <property type="project" value="InterPro"/>
</dbReference>
<accession>A0A151U8R2</accession>
<name>A0A151U8R2_CAJCA</name>
<dbReference type="InterPro" id="IPR044663">
    <property type="entry name" value="CAD1/NSL1-like"/>
</dbReference>
<dbReference type="AlphaFoldDB" id="A0A151U8R2"/>
<dbReference type="GO" id="GO:0009626">
    <property type="term" value="P:plant-type hypersensitive response"/>
    <property type="evidence" value="ECO:0007669"/>
    <property type="project" value="TreeGrafter"/>
</dbReference>
<dbReference type="OrthoDB" id="1366754at2759"/>
<dbReference type="STRING" id="3821.A0A151U8R2"/>
<evidence type="ECO:0000313" key="3">
    <source>
        <dbReference type="Proteomes" id="UP000075243"/>
    </source>
</evidence>
<dbReference type="Gramene" id="C.cajan_19293.t">
    <property type="protein sequence ID" value="C.cajan_19293.t"/>
    <property type="gene ID" value="C.cajan_19293"/>
</dbReference>
<sequence>MEGAFGNPIECLGKGFDLTSDFRLKFAKGKGKRLVLIDQLKKRDITLPVPGGLTIPDVSEDIRCDKGDRLRFKSDVLQFNQMSELLNQKSAIQGKIPSGYFNALFDLSGEWFRDAHDIKYLAFDGYFISLYYLHLTASHLILQDEVKKSVPPQWDPASLSRFIQTYGTHIIIGMAIGGQDVICVKQKHSSKVPPGDLRRHLENLGDFLFSDLRSPSQLPTITIEDRQKVPEVFNRAMQSSTMQLTSISETSSKDGLTIICSKRGGNVFNHNHSNWLQTVASNPEAILFKFVPISSLLTGIRGSGYLSHAINLYLRYKPPPEDLQCFLEFQIPRQWAPMFYELPLRHQRKKTSSPSLQFSLMSPKLHVSSAQVVSEEKPVVGLRLYLEGRKCDKLAIHVNHLSSLPNTMIHSSGTSLWRGSDSNDDEFSSDQFLEPIRWKGFANVCTSVVKHDPNWLHESSGVYIVTGAQLISKGSWPKNVLHLRLLYTNIPNCSIRKSDWSGAPEASRKSSFFTNLSTTFSFTQQPSVNANTQKQAPTTIDSGVYPDGPPVPVRSGKLLKYVDTSEVVRGPHDAPGHWLVTAAKLVTEGGKIGLQVKFALLDY</sequence>
<dbReference type="PANTHER" id="PTHR33199">
    <property type="entry name" value="MACPF DOMAIN-CONTAINING PROTEIN CAD1"/>
    <property type="match status" value="1"/>
</dbReference>
<protein>
    <recommendedName>
        <fullName evidence="1">MACPF domain-containing protein</fullName>
    </recommendedName>
</protein>
<dbReference type="InterPro" id="IPR020864">
    <property type="entry name" value="MACPF"/>
</dbReference>
<dbReference type="Proteomes" id="UP000075243">
    <property type="component" value="Chromosome 1"/>
</dbReference>
<feature type="domain" description="MACPF" evidence="1">
    <location>
        <begin position="1"/>
        <end position="327"/>
    </location>
</feature>
<reference evidence="2 3" key="1">
    <citation type="journal article" date="2012" name="Nat. Biotechnol.">
        <title>Draft genome sequence of pigeonpea (Cajanus cajan), an orphan legume crop of resource-poor farmers.</title>
        <authorList>
            <person name="Varshney R.K."/>
            <person name="Chen W."/>
            <person name="Li Y."/>
            <person name="Bharti A.K."/>
            <person name="Saxena R.K."/>
            <person name="Schlueter J.A."/>
            <person name="Donoghue M.T."/>
            <person name="Azam S."/>
            <person name="Fan G."/>
            <person name="Whaley A.M."/>
            <person name="Farmer A.D."/>
            <person name="Sheridan J."/>
            <person name="Iwata A."/>
            <person name="Tuteja R."/>
            <person name="Penmetsa R.V."/>
            <person name="Wu W."/>
            <person name="Upadhyaya H.D."/>
            <person name="Yang S.P."/>
            <person name="Shah T."/>
            <person name="Saxena K.B."/>
            <person name="Michael T."/>
            <person name="McCombie W.R."/>
            <person name="Yang B."/>
            <person name="Zhang G."/>
            <person name="Yang H."/>
            <person name="Wang J."/>
            <person name="Spillane C."/>
            <person name="Cook D.R."/>
            <person name="May G.D."/>
            <person name="Xu X."/>
            <person name="Jackson S.A."/>
        </authorList>
    </citation>
    <scope>NUCLEOTIDE SEQUENCE [LARGE SCALE GENOMIC DNA]</scope>
    <source>
        <strain evidence="3">cv. Asha</strain>
    </source>
</reference>
<dbReference type="OMA" id="LQTHCEW"/>
<dbReference type="GO" id="GO:0005886">
    <property type="term" value="C:plasma membrane"/>
    <property type="evidence" value="ECO:0007669"/>
    <property type="project" value="TreeGrafter"/>
</dbReference>
<dbReference type="SMART" id="SM00457">
    <property type="entry name" value="MACPF"/>
    <property type="match status" value="1"/>
</dbReference>
<dbReference type="PROSITE" id="PS51412">
    <property type="entry name" value="MACPF_2"/>
    <property type="match status" value="1"/>
</dbReference>
<gene>
    <name evidence="2" type="ORF">KK1_019852</name>
</gene>
<dbReference type="EMBL" id="CM003603">
    <property type="protein sequence ID" value="KYP75659.1"/>
    <property type="molecule type" value="Genomic_DNA"/>
</dbReference>
<evidence type="ECO:0000259" key="1">
    <source>
        <dbReference type="PROSITE" id="PS51412"/>
    </source>
</evidence>
<dbReference type="Pfam" id="PF01823">
    <property type="entry name" value="MACPF"/>
    <property type="match status" value="1"/>
</dbReference>